<evidence type="ECO:0000256" key="4">
    <source>
        <dbReference type="SAM" id="MobiDB-lite"/>
    </source>
</evidence>
<dbReference type="InterPro" id="IPR029016">
    <property type="entry name" value="GAF-like_dom_sf"/>
</dbReference>
<dbReference type="SMART" id="SM00346">
    <property type="entry name" value="HTH_ICLR"/>
    <property type="match status" value="1"/>
</dbReference>
<feature type="domain" description="HTH iclR-type" evidence="5">
    <location>
        <begin position="24"/>
        <end position="84"/>
    </location>
</feature>
<keyword evidence="3" id="KW-0804">Transcription</keyword>
<dbReference type="PANTHER" id="PTHR30136">
    <property type="entry name" value="HELIX-TURN-HELIX TRANSCRIPTIONAL REGULATOR, ICLR FAMILY"/>
    <property type="match status" value="1"/>
</dbReference>
<evidence type="ECO:0000259" key="6">
    <source>
        <dbReference type="PROSITE" id="PS51078"/>
    </source>
</evidence>
<keyword evidence="8" id="KW-1185">Reference proteome</keyword>
<gene>
    <name evidence="7" type="ORF">ACFPP6_26970</name>
</gene>
<dbReference type="InterPro" id="IPR036388">
    <property type="entry name" value="WH-like_DNA-bd_sf"/>
</dbReference>
<keyword evidence="1" id="KW-0805">Transcription regulation</keyword>
<dbReference type="Gene3D" id="3.30.450.40">
    <property type="match status" value="1"/>
</dbReference>
<name>A0ABW0A3U5_9ACTN</name>
<dbReference type="PANTHER" id="PTHR30136:SF24">
    <property type="entry name" value="HTH-TYPE TRANSCRIPTIONAL REPRESSOR ALLR"/>
    <property type="match status" value="1"/>
</dbReference>
<dbReference type="InterPro" id="IPR036390">
    <property type="entry name" value="WH_DNA-bd_sf"/>
</dbReference>
<dbReference type="Gene3D" id="1.10.10.10">
    <property type="entry name" value="Winged helix-like DNA-binding domain superfamily/Winged helix DNA-binding domain"/>
    <property type="match status" value="1"/>
</dbReference>
<evidence type="ECO:0000256" key="3">
    <source>
        <dbReference type="ARBA" id="ARBA00023163"/>
    </source>
</evidence>
<evidence type="ECO:0000313" key="7">
    <source>
        <dbReference type="EMBL" id="MFC5148317.1"/>
    </source>
</evidence>
<dbReference type="Proteomes" id="UP001596222">
    <property type="component" value="Unassembled WGS sequence"/>
</dbReference>
<dbReference type="RefSeq" id="WP_382047440.1">
    <property type="nucleotide sequence ID" value="NZ_JBHSKJ010000017.1"/>
</dbReference>
<dbReference type="SUPFAM" id="SSF46785">
    <property type="entry name" value="Winged helix' DNA-binding domain"/>
    <property type="match status" value="1"/>
</dbReference>
<evidence type="ECO:0000259" key="5">
    <source>
        <dbReference type="PROSITE" id="PS51077"/>
    </source>
</evidence>
<accession>A0ABW0A3U5</accession>
<keyword evidence="2" id="KW-0238">DNA-binding</keyword>
<dbReference type="Pfam" id="PF01614">
    <property type="entry name" value="IclR_C"/>
    <property type="match status" value="1"/>
</dbReference>
<dbReference type="PROSITE" id="PS51078">
    <property type="entry name" value="ICLR_ED"/>
    <property type="match status" value="1"/>
</dbReference>
<dbReference type="InterPro" id="IPR005471">
    <property type="entry name" value="Tscrpt_reg_IclR_N"/>
</dbReference>
<feature type="region of interest" description="Disordered" evidence="4">
    <location>
        <begin position="261"/>
        <end position="288"/>
    </location>
</feature>
<reference evidence="8" key="1">
    <citation type="journal article" date="2019" name="Int. J. Syst. Evol. Microbiol.">
        <title>The Global Catalogue of Microorganisms (GCM) 10K type strain sequencing project: providing services to taxonomists for standard genome sequencing and annotation.</title>
        <authorList>
            <consortium name="The Broad Institute Genomics Platform"/>
            <consortium name="The Broad Institute Genome Sequencing Center for Infectious Disease"/>
            <person name="Wu L."/>
            <person name="Ma J."/>
        </authorList>
    </citation>
    <scope>NUCLEOTIDE SEQUENCE [LARGE SCALE GENOMIC DNA]</scope>
    <source>
        <strain evidence="8">CGMCC 4.1641</strain>
    </source>
</reference>
<dbReference type="PROSITE" id="PS51077">
    <property type="entry name" value="HTH_ICLR"/>
    <property type="match status" value="1"/>
</dbReference>
<evidence type="ECO:0000256" key="1">
    <source>
        <dbReference type="ARBA" id="ARBA00023015"/>
    </source>
</evidence>
<evidence type="ECO:0000313" key="8">
    <source>
        <dbReference type="Proteomes" id="UP001596222"/>
    </source>
</evidence>
<proteinExistence type="predicted"/>
<dbReference type="InterPro" id="IPR014757">
    <property type="entry name" value="Tscrpt_reg_IclR_C"/>
</dbReference>
<comment type="caution">
    <text evidence="7">The sequence shown here is derived from an EMBL/GenBank/DDBJ whole genome shotgun (WGS) entry which is preliminary data.</text>
</comment>
<dbReference type="SUPFAM" id="SSF55781">
    <property type="entry name" value="GAF domain-like"/>
    <property type="match status" value="1"/>
</dbReference>
<dbReference type="Pfam" id="PF09339">
    <property type="entry name" value="HTH_IclR"/>
    <property type="match status" value="1"/>
</dbReference>
<dbReference type="EMBL" id="JBHSKJ010000017">
    <property type="protein sequence ID" value="MFC5148317.1"/>
    <property type="molecule type" value="Genomic_DNA"/>
</dbReference>
<organism evidence="7 8">
    <name type="scientific">Streptomyces aureoversilis</name>
    <dbReference type="NCBI Taxonomy" id="67277"/>
    <lineage>
        <taxon>Bacteria</taxon>
        <taxon>Bacillati</taxon>
        <taxon>Actinomycetota</taxon>
        <taxon>Actinomycetes</taxon>
        <taxon>Kitasatosporales</taxon>
        <taxon>Streptomycetaceae</taxon>
        <taxon>Streptomyces</taxon>
    </lineage>
</organism>
<feature type="domain" description="IclR-ED" evidence="6">
    <location>
        <begin position="85"/>
        <end position="255"/>
    </location>
</feature>
<protein>
    <submittedName>
        <fullName evidence="7">IclR family transcriptional regulator</fullName>
    </submittedName>
</protein>
<dbReference type="InterPro" id="IPR050707">
    <property type="entry name" value="HTH_MetabolicPath_Reg"/>
</dbReference>
<evidence type="ECO:0000256" key="2">
    <source>
        <dbReference type="ARBA" id="ARBA00023125"/>
    </source>
</evidence>
<sequence>MTQTRGDPQTPAEVRTVPEAILERGAVGRALRVLEMVCQDARPRGLSEIARETGVPKATTYRILTALCAHGMIGRWDDKYVAGERLAELASKRVTRRNQLGVLRATAMPFLLDLYNSLGGFVGLGVHEGRQVRYVERIHGRRLQPLLSRTGETVPASSTAIGKLLLAFEHDAQAADWPPHEELEDELAVIRHTGIAVERQEYASGMLTVAAPVLGPDRRVLAGVVIGDTTGRTALKRAVGELRRTAFALTIALRRLNTDSLPSPAESVAARPRRGEAGPREMGGGDDG</sequence>